<comment type="caution">
    <text evidence="2">The sequence shown here is derived from an EMBL/GenBank/DDBJ whole genome shotgun (WGS) entry which is preliminary data.</text>
</comment>
<evidence type="ECO:0000313" key="2">
    <source>
        <dbReference type="EMBL" id="RJE87127.1"/>
    </source>
</evidence>
<dbReference type="Proteomes" id="UP000284202">
    <property type="component" value="Unassembled WGS sequence"/>
</dbReference>
<dbReference type="InterPro" id="IPR009279">
    <property type="entry name" value="Portal_Mu"/>
</dbReference>
<organism evidence="2 3">
    <name type="scientific">Paracoccus onubensis</name>
    <dbReference type="NCBI Taxonomy" id="1675788"/>
    <lineage>
        <taxon>Bacteria</taxon>
        <taxon>Pseudomonadati</taxon>
        <taxon>Pseudomonadota</taxon>
        <taxon>Alphaproteobacteria</taxon>
        <taxon>Rhodobacterales</taxon>
        <taxon>Paracoccaceae</taxon>
        <taxon>Paracoccus</taxon>
    </lineage>
</organism>
<reference evidence="3" key="1">
    <citation type="submission" date="2018-09" db="EMBL/GenBank/DDBJ databases">
        <title>Acidovorax cavernicola nov. sp. isolated from Gruta de las Maravillas (Aracena, Spain).</title>
        <authorList>
            <person name="Jurado V."/>
            <person name="Gutierrez-Patricio S."/>
            <person name="Gonzalez-Pimentel J.L."/>
            <person name="Miller A.Z."/>
            <person name="Laiz L."/>
            <person name="Saiz-Jimenez C."/>
        </authorList>
    </citation>
    <scope>NUCLEOTIDE SEQUENCE [LARGE SCALE GENOMIC DNA]</scope>
    <source>
        <strain evidence="3">1011MAR3C25</strain>
    </source>
</reference>
<evidence type="ECO:0000313" key="3">
    <source>
        <dbReference type="Proteomes" id="UP000284202"/>
    </source>
</evidence>
<dbReference type="OrthoDB" id="9797300at2"/>
<proteinExistence type="predicted"/>
<evidence type="ECO:0000256" key="1">
    <source>
        <dbReference type="SAM" id="MobiDB-lite"/>
    </source>
</evidence>
<dbReference type="EMBL" id="QZCG01000003">
    <property type="protein sequence ID" value="RJE87127.1"/>
    <property type="molecule type" value="Genomic_DNA"/>
</dbReference>
<feature type="region of interest" description="Disordered" evidence="1">
    <location>
        <begin position="407"/>
        <end position="435"/>
    </location>
</feature>
<keyword evidence="3" id="KW-1185">Reference proteome</keyword>
<accession>A0A418T1P8</accession>
<gene>
    <name evidence="2" type="ORF">D3P04_05095</name>
</gene>
<name>A0A418T1P8_9RHOB</name>
<sequence length="529" mass="58027">MVMAILDQFGRPIQVVPETELLERQAVASLGSVRQIQSGHPADGLTPVRLAGILREAEVGDATAYLELAEQMEEKDLHYSAVLGVRKRAIRSLELHVDPGDDSAAAGELAEMTRDILQSSAIRTTLIDMMDAIGKGYSVCEIIWERQGKLLTIADLDWVDPRWFEFDRENGRYLYLRDNDGPQPLRPDSYVIHMAKAKSGLPIRGGLARLAAWAYMFKNFTVKDWAIFCEAYGHPLRLGKYDTSATPADRSTLLRAVRQIGVDMAAIVPKSMEVEIVSATSTGAEKLYEGKGRWWDEQLSKGVLGQVATTDAIAGGHAVGKIHENVRDDIRDADAEQLAATLQRDIAGAIRRVGFGQDVRVPLPHIRFELKAEVDPALLLQLMEKRPKGLKIATSDVYRAFNLRKPDDDDELLEDPAPPPPAVIPDIPADPDPEKDAARVTAARAHDGPGRDSIDALVDELISGGEMQRALDGEIGALIEALQNARDMDEIRDILNAFGNSAPSQVHDLLTRSTFAARLTGEVGAETRD</sequence>
<dbReference type="Pfam" id="PF06074">
    <property type="entry name" value="Portal_Mu"/>
    <property type="match status" value="1"/>
</dbReference>
<dbReference type="AlphaFoldDB" id="A0A418T1P8"/>
<protein>
    <submittedName>
        <fullName evidence="2">DUF935 domain-containing protein</fullName>
    </submittedName>
</protein>